<reference evidence="2 3" key="1">
    <citation type="submission" date="2013-12" db="EMBL/GenBank/DDBJ databases">
        <title>Draft genome of the parsitic nematode Ancylostoma duodenale.</title>
        <authorList>
            <person name="Mitreva M."/>
        </authorList>
    </citation>
    <scope>NUCLEOTIDE SEQUENCE [LARGE SCALE GENOMIC DNA]</scope>
    <source>
        <strain evidence="2 3">Zhejiang</strain>
    </source>
</reference>
<keyword evidence="1" id="KW-1133">Transmembrane helix</keyword>
<evidence type="ECO:0000313" key="3">
    <source>
        <dbReference type="Proteomes" id="UP000054047"/>
    </source>
</evidence>
<dbReference type="AlphaFoldDB" id="A0A0C2GQI9"/>
<feature type="transmembrane region" description="Helical" evidence="1">
    <location>
        <begin position="12"/>
        <end position="39"/>
    </location>
</feature>
<dbReference type="Proteomes" id="UP000054047">
    <property type="component" value="Unassembled WGS sequence"/>
</dbReference>
<feature type="transmembrane region" description="Helical" evidence="1">
    <location>
        <begin position="59"/>
        <end position="80"/>
    </location>
</feature>
<dbReference type="EMBL" id="KN728562">
    <property type="protein sequence ID" value="KIH63595.1"/>
    <property type="molecule type" value="Genomic_DNA"/>
</dbReference>
<proteinExistence type="predicted"/>
<accession>A0A0C2GQI9</accession>
<organism evidence="2 3">
    <name type="scientific">Ancylostoma duodenale</name>
    <dbReference type="NCBI Taxonomy" id="51022"/>
    <lineage>
        <taxon>Eukaryota</taxon>
        <taxon>Metazoa</taxon>
        <taxon>Ecdysozoa</taxon>
        <taxon>Nematoda</taxon>
        <taxon>Chromadorea</taxon>
        <taxon>Rhabditida</taxon>
        <taxon>Rhabditina</taxon>
        <taxon>Rhabditomorpha</taxon>
        <taxon>Strongyloidea</taxon>
        <taxon>Ancylostomatidae</taxon>
        <taxon>Ancylostomatinae</taxon>
        <taxon>Ancylostoma</taxon>
    </lineage>
</organism>
<sequence>MFPQWERNHQILARVFIAIGWLYTISVWICGCVTQNITLSGVGVEYDLTKPGASTLSQLEWYLCLPSLAVTWGAYFVIVLHVHMNDPQESATIDLTLSGLLSKCKDFPGAPRQQLLKEVSKR</sequence>
<name>A0A0C2GQI9_9BILA</name>
<dbReference type="OrthoDB" id="5833348at2759"/>
<evidence type="ECO:0000313" key="2">
    <source>
        <dbReference type="EMBL" id="KIH63595.1"/>
    </source>
</evidence>
<dbReference type="PROSITE" id="PS51257">
    <property type="entry name" value="PROKAR_LIPOPROTEIN"/>
    <property type="match status" value="1"/>
</dbReference>
<gene>
    <name evidence="2" type="ORF">ANCDUO_06102</name>
</gene>
<protein>
    <submittedName>
        <fullName evidence="2">Uncharacterized protein</fullName>
    </submittedName>
</protein>
<keyword evidence="1" id="KW-0812">Transmembrane</keyword>
<evidence type="ECO:0000256" key="1">
    <source>
        <dbReference type="SAM" id="Phobius"/>
    </source>
</evidence>
<keyword evidence="3" id="KW-1185">Reference proteome</keyword>
<keyword evidence="1" id="KW-0472">Membrane</keyword>